<dbReference type="Gene3D" id="2.60.120.330">
    <property type="entry name" value="B-lactam Antibiotic, Isopenicillin N Synthase, Chain"/>
    <property type="match status" value="1"/>
</dbReference>
<reference evidence="4 5" key="1">
    <citation type="submission" date="2019-04" db="EMBL/GenBank/DDBJ databases">
        <title>Friends and foes A comparative genomics study of 23 Aspergillus species from section Flavi.</title>
        <authorList>
            <consortium name="DOE Joint Genome Institute"/>
            <person name="Kjaerbolling I."/>
            <person name="Vesth T."/>
            <person name="Frisvad J.C."/>
            <person name="Nybo J.L."/>
            <person name="Theobald S."/>
            <person name="Kildgaard S."/>
            <person name="Isbrandt T."/>
            <person name="Kuo A."/>
            <person name="Sato A."/>
            <person name="Lyhne E.K."/>
            <person name="Kogle M.E."/>
            <person name="Wiebenga A."/>
            <person name="Kun R.S."/>
            <person name="Lubbers R.J."/>
            <person name="Makela M.R."/>
            <person name="Barry K."/>
            <person name="Chovatia M."/>
            <person name="Clum A."/>
            <person name="Daum C."/>
            <person name="Haridas S."/>
            <person name="He G."/>
            <person name="LaButti K."/>
            <person name="Lipzen A."/>
            <person name="Mondo S."/>
            <person name="Riley R."/>
            <person name="Salamov A."/>
            <person name="Simmons B.A."/>
            <person name="Magnuson J.K."/>
            <person name="Henrissat B."/>
            <person name="Mortensen U.H."/>
            <person name="Larsen T.O."/>
            <person name="Devries R.P."/>
            <person name="Grigoriev I.V."/>
            <person name="Machida M."/>
            <person name="Baker S.E."/>
            <person name="Andersen M.R."/>
        </authorList>
    </citation>
    <scope>NUCLEOTIDE SEQUENCE [LARGE SCALE GENOMIC DNA]</scope>
    <source>
        <strain evidence="4 5">IBT 18842</strain>
    </source>
</reference>
<keyword evidence="2" id="KW-0408">Iron</keyword>
<evidence type="ECO:0000313" key="5">
    <source>
        <dbReference type="Proteomes" id="UP000325780"/>
    </source>
</evidence>
<dbReference type="Proteomes" id="UP000325780">
    <property type="component" value="Unassembled WGS sequence"/>
</dbReference>
<protein>
    <recommendedName>
        <fullName evidence="3">Fe2OG dioxygenase domain-containing protein</fullName>
    </recommendedName>
</protein>
<name>A0A5N6U147_ASPAV</name>
<dbReference type="SUPFAM" id="SSF51197">
    <property type="entry name" value="Clavaminate synthase-like"/>
    <property type="match status" value="1"/>
</dbReference>
<keyword evidence="2" id="KW-0479">Metal-binding</keyword>
<dbReference type="InterPro" id="IPR044861">
    <property type="entry name" value="IPNS-like_FE2OG_OXY"/>
</dbReference>
<gene>
    <name evidence="4" type="ORF">BDV25DRAFT_77992</name>
</gene>
<dbReference type="GO" id="GO:0046872">
    <property type="term" value="F:metal ion binding"/>
    <property type="evidence" value="ECO:0007669"/>
    <property type="project" value="UniProtKB-KW"/>
</dbReference>
<evidence type="ECO:0000313" key="4">
    <source>
        <dbReference type="EMBL" id="KAE8152079.1"/>
    </source>
</evidence>
<dbReference type="InterPro" id="IPR027443">
    <property type="entry name" value="IPNS-like_sf"/>
</dbReference>
<evidence type="ECO:0000259" key="3">
    <source>
        <dbReference type="PROSITE" id="PS51471"/>
    </source>
</evidence>
<dbReference type="GO" id="GO:0044283">
    <property type="term" value="P:small molecule biosynthetic process"/>
    <property type="evidence" value="ECO:0007669"/>
    <property type="project" value="UniProtKB-ARBA"/>
</dbReference>
<dbReference type="InterPro" id="IPR026992">
    <property type="entry name" value="DIOX_N"/>
</dbReference>
<feature type="domain" description="Fe2OG dioxygenase" evidence="3">
    <location>
        <begin position="170"/>
        <end position="281"/>
    </location>
</feature>
<keyword evidence="2" id="KW-0560">Oxidoreductase</keyword>
<dbReference type="GO" id="GO:0016491">
    <property type="term" value="F:oxidoreductase activity"/>
    <property type="evidence" value="ECO:0007669"/>
    <property type="project" value="UniProtKB-KW"/>
</dbReference>
<keyword evidence="5" id="KW-1185">Reference proteome</keyword>
<organism evidence="4 5">
    <name type="scientific">Aspergillus avenaceus</name>
    <dbReference type="NCBI Taxonomy" id="36643"/>
    <lineage>
        <taxon>Eukaryota</taxon>
        <taxon>Fungi</taxon>
        <taxon>Dikarya</taxon>
        <taxon>Ascomycota</taxon>
        <taxon>Pezizomycotina</taxon>
        <taxon>Eurotiomycetes</taxon>
        <taxon>Eurotiomycetidae</taxon>
        <taxon>Eurotiales</taxon>
        <taxon>Aspergillaceae</taxon>
        <taxon>Aspergillus</taxon>
        <taxon>Aspergillus subgen. Circumdati</taxon>
    </lineage>
</organism>
<accession>A0A5N6U147</accession>
<dbReference type="InterPro" id="IPR050231">
    <property type="entry name" value="Iron_ascorbate_oxido_reductase"/>
</dbReference>
<dbReference type="Pfam" id="PF03171">
    <property type="entry name" value="2OG-FeII_Oxy"/>
    <property type="match status" value="1"/>
</dbReference>
<dbReference type="PANTHER" id="PTHR47990">
    <property type="entry name" value="2-OXOGLUTARATE (2OG) AND FE(II)-DEPENDENT OXYGENASE SUPERFAMILY PROTEIN-RELATED"/>
    <property type="match status" value="1"/>
</dbReference>
<dbReference type="EMBL" id="ML742059">
    <property type="protein sequence ID" value="KAE8152079.1"/>
    <property type="molecule type" value="Genomic_DNA"/>
</dbReference>
<dbReference type="AlphaFoldDB" id="A0A5N6U147"/>
<dbReference type="OrthoDB" id="288590at2759"/>
<evidence type="ECO:0000256" key="2">
    <source>
        <dbReference type="RuleBase" id="RU003682"/>
    </source>
</evidence>
<comment type="similarity">
    <text evidence="1 2">Belongs to the iron/ascorbate-dependent oxidoreductase family.</text>
</comment>
<evidence type="ECO:0000256" key="1">
    <source>
        <dbReference type="ARBA" id="ARBA00008056"/>
    </source>
</evidence>
<dbReference type="PROSITE" id="PS51471">
    <property type="entry name" value="FE2OG_OXY"/>
    <property type="match status" value="1"/>
</dbReference>
<dbReference type="InterPro" id="IPR005123">
    <property type="entry name" value="Oxoglu/Fe-dep_dioxygenase_dom"/>
</dbReference>
<proteinExistence type="inferred from homology"/>
<sequence length="337" mass="38261">MAVQEPPVIDFSPFYGPESPAKDKLVQEIREACETFGFFQIINHGISDDLRDAIIQQSKEFFGLPIETKERYNLDVNGNNRGYERLRSQNFEKRDKGDLEEGFYLGPHLPLDDPYVVQGRFEQTRNTYPVEVKDPGEFRGVMDGYSHALTGLAIGVLQMLARTLGLDEATFDDCRDHPVVILRLLHYPPQEPDASHLERGIGAHTDFGGVTILLQDETGGLQVWNNLSNDWADVTPIPGAFVVNLGNMMTRWTNDRYLSTLHRVINKSGKERYSVPFFFSPNPNKVIECLPTCLDPVQGAKYPPVTVHEWMVGRYADTYGRTNDQSFEEMRKEGAEK</sequence>
<dbReference type="PRINTS" id="PR00682">
    <property type="entry name" value="IPNSYNTHASE"/>
</dbReference>
<dbReference type="Pfam" id="PF14226">
    <property type="entry name" value="DIOX_N"/>
    <property type="match status" value="1"/>
</dbReference>